<sequence length="317" mass="35092">MPEGSPDGAYHLPYHSPAVYPEAANFSPVITSQPPLPWIHNIITQRGRVYSQNLDPMTSARPNGIWAPSYSSMDTQWDTSHVCMYTHPGTRDGPLTPVIPINFHHSPYPVGDTAVYPRLDVELQMALPNDRVPVAHKSLIPCQSVHAETTFHNRIPGGRPLSTIPLGDGDSQSKGLVATSPQPSPAHMDFSGTATLQPQSAQVCPRNASPTIAPRPCKGTRPKNPSDADLCPFRKCRKRCGRRQDVERHILLHLPHYIRCTESNCNWTGTRRDALKVHLKKKHGGAPLPEQEIFMIYDAKGLVKRLLNKEITVALAE</sequence>
<comment type="caution">
    <text evidence="1">The sequence shown here is derived from an EMBL/GenBank/DDBJ whole genome shotgun (WGS) entry which is preliminary data.</text>
</comment>
<dbReference type="Proteomes" id="UP001207468">
    <property type="component" value="Unassembled WGS sequence"/>
</dbReference>
<reference evidence="1" key="1">
    <citation type="submission" date="2021-03" db="EMBL/GenBank/DDBJ databases">
        <title>Evolutionary priming and transition to the ectomycorrhizal habit in an iconic lineage of mushroom-forming fungi: is preadaptation a requirement?</title>
        <authorList>
            <consortium name="DOE Joint Genome Institute"/>
            <person name="Looney B.P."/>
            <person name="Miyauchi S."/>
            <person name="Morin E."/>
            <person name="Drula E."/>
            <person name="Courty P.E."/>
            <person name="Chicoki N."/>
            <person name="Fauchery L."/>
            <person name="Kohler A."/>
            <person name="Kuo A."/>
            <person name="LaButti K."/>
            <person name="Pangilinan J."/>
            <person name="Lipzen A."/>
            <person name="Riley R."/>
            <person name="Andreopoulos W."/>
            <person name="He G."/>
            <person name="Johnson J."/>
            <person name="Barry K.W."/>
            <person name="Grigoriev I.V."/>
            <person name="Nagy L."/>
            <person name="Hibbett D."/>
            <person name="Henrissat B."/>
            <person name="Matheny P.B."/>
            <person name="Labbe J."/>
            <person name="Martin A.F."/>
        </authorList>
    </citation>
    <scope>NUCLEOTIDE SEQUENCE</scope>
    <source>
        <strain evidence="1">BPL698</strain>
    </source>
</reference>
<proteinExistence type="predicted"/>
<protein>
    <submittedName>
        <fullName evidence="1">Uncharacterized protein</fullName>
    </submittedName>
</protein>
<keyword evidence="2" id="KW-1185">Reference proteome</keyword>
<dbReference type="EMBL" id="JAGFNK010000003">
    <property type="protein sequence ID" value="KAI9513133.1"/>
    <property type="molecule type" value="Genomic_DNA"/>
</dbReference>
<gene>
    <name evidence="1" type="ORF">F5148DRAFT_1159011</name>
</gene>
<evidence type="ECO:0000313" key="2">
    <source>
        <dbReference type="Proteomes" id="UP001207468"/>
    </source>
</evidence>
<accession>A0ACC0UNB5</accession>
<organism evidence="1 2">
    <name type="scientific">Russula earlei</name>
    <dbReference type="NCBI Taxonomy" id="71964"/>
    <lineage>
        <taxon>Eukaryota</taxon>
        <taxon>Fungi</taxon>
        <taxon>Dikarya</taxon>
        <taxon>Basidiomycota</taxon>
        <taxon>Agaricomycotina</taxon>
        <taxon>Agaricomycetes</taxon>
        <taxon>Russulales</taxon>
        <taxon>Russulaceae</taxon>
        <taxon>Russula</taxon>
    </lineage>
</organism>
<evidence type="ECO:0000313" key="1">
    <source>
        <dbReference type="EMBL" id="KAI9513133.1"/>
    </source>
</evidence>
<name>A0ACC0UNB5_9AGAM</name>